<dbReference type="Pfam" id="PF13889">
    <property type="entry name" value="Chromosome_seg"/>
    <property type="match status" value="1"/>
</dbReference>
<dbReference type="PANTHER" id="PTHR13199:SF11">
    <property type="entry name" value="PROTEIN ATOSSA"/>
    <property type="match status" value="1"/>
</dbReference>
<accession>A0A7R9B3E7</accession>
<dbReference type="Pfam" id="PF13915">
    <property type="entry name" value="DUF4210"/>
    <property type="match status" value="1"/>
</dbReference>
<evidence type="ECO:0000259" key="3">
    <source>
        <dbReference type="SMART" id="SM01177"/>
    </source>
</evidence>
<name>A0A7R9B3E7_TIMSH</name>
<dbReference type="InterPro" id="IPR033473">
    <property type="entry name" value="Atos-like_C"/>
</dbReference>
<dbReference type="SMART" id="SM01177">
    <property type="entry name" value="DUF4210"/>
    <property type="match status" value="1"/>
</dbReference>
<dbReference type="AlphaFoldDB" id="A0A7R9B3E7"/>
<dbReference type="PANTHER" id="PTHR13199">
    <property type="entry name" value="GH03947P"/>
    <property type="match status" value="1"/>
</dbReference>
<reference evidence="4" key="1">
    <citation type="submission" date="2020-11" db="EMBL/GenBank/DDBJ databases">
        <authorList>
            <person name="Tran Van P."/>
        </authorList>
    </citation>
    <scope>NUCLEOTIDE SEQUENCE</scope>
</reference>
<dbReference type="InterPro" id="IPR025261">
    <property type="entry name" value="Atos-like_cons_dom"/>
</dbReference>
<evidence type="ECO:0000256" key="2">
    <source>
        <dbReference type="SAM" id="MobiDB-lite"/>
    </source>
</evidence>
<feature type="compositionally biased region" description="Basic and acidic residues" evidence="2">
    <location>
        <begin position="126"/>
        <end position="141"/>
    </location>
</feature>
<organism evidence="4">
    <name type="scientific">Timema shepardi</name>
    <name type="common">Walking stick</name>
    <dbReference type="NCBI Taxonomy" id="629360"/>
    <lineage>
        <taxon>Eukaryota</taxon>
        <taxon>Metazoa</taxon>
        <taxon>Ecdysozoa</taxon>
        <taxon>Arthropoda</taxon>
        <taxon>Hexapoda</taxon>
        <taxon>Insecta</taxon>
        <taxon>Pterygota</taxon>
        <taxon>Neoptera</taxon>
        <taxon>Polyneoptera</taxon>
        <taxon>Phasmatodea</taxon>
        <taxon>Timematodea</taxon>
        <taxon>Timematoidea</taxon>
        <taxon>Timematidae</taxon>
        <taxon>Timema</taxon>
    </lineage>
</organism>
<proteinExistence type="inferred from homology"/>
<evidence type="ECO:0000256" key="1">
    <source>
        <dbReference type="ARBA" id="ARBA00034497"/>
    </source>
</evidence>
<dbReference type="Gene3D" id="3.30.160.60">
    <property type="entry name" value="Classic Zinc Finger"/>
    <property type="match status" value="1"/>
</dbReference>
<evidence type="ECO:0000313" key="4">
    <source>
        <dbReference type="EMBL" id="CAD7264918.1"/>
    </source>
</evidence>
<protein>
    <recommendedName>
        <fullName evidence="3">Atos-like conserved domain-containing protein</fullName>
    </recommendedName>
</protein>
<feature type="domain" description="Atos-like conserved" evidence="3">
    <location>
        <begin position="231"/>
        <end position="284"/>
    </location>
</feature>
<comment type="similarity">
    <text evidence="1">Belongs to the ATOS family.</text>
</comment>
<dbReference type="InterPro" id="IPR051506">
    <property type="entry name" value="ATOS_Transcription_Regulators"/>
</dbReference>
<feature type="region of interest" description="Disordered" evidence="2">
    <location>
        <begin position="126"/>
        <end position="145"/>
    </location>
</feature>
<sequence length="421" mass="47460">MHAQFCGTFLDSIKNTRHNTLDRPAEDGEIRVKFRSRSSGMSLSKYNKSKFIPAWLDDERFFWAQDNKINPYSAFCSVCKKTFSLSNMGKQALTSHMGGRKHQSNLRSRNTSLGIGVFFTKANSKHQEKDLKGVQRDKKEPTSPSYQAMVTGINDKLMGPKLAFFKTLALEVEPILATFQGDTPMAPFLYTDLTNMLTSVMRRFVKKELANALVVLSSTAEDGEIEVRISESVLNGRLEPVSTVQGFTAELGASGSFCPRHRILPVTVFFYTIGDNDKVSTPYLGHINLGKKGYHVPRCGTIQVTLFNPLGTVIKMFVVMYDLTDMPANSQTFLRQRTLYMPAFISNTASLPDNAQKWLRYLVHLRFSSSKSGRIHLHSDIRMIIFRKSDLDTATAHGMDMSYELRSFTHGPTNPKFSSRK</sequence>
<dbReference type="EMBL" id="OC004890">
    <property type="protein sequence ID" value="CAD7264918.1"/>
    <property type="molecule type" value="Genomic_DNA"/>
</dbReference>
<gene>
    <name evidence="4" type="ORF">TSIB3V08_LOCUS8964</name>
</gene>